<evidence type="ECO:0000256" key="8">
    <source>
        <dbReference type="ARBA" id="ARBA00023136"/>
    </source>
</evidence>
<dbReference type="GO" id="GO:0005227">
    <property type="term" value="F:calcium-activated cation channel activity"/>
    <property type="evidence" value="ECO:0007669"/>
    <property type="project" value="InterPro"/>
</dbReference>
<feature type="transmembrane region" description="Helical" evidence="11">
    <location>
        <begin position="86"/>
        <end position="110"/>
    </location>
</feature>
<evidence type="ECO:0000256" key="3">
    <source>
        <dbReference type="ARBA" id="ARBA00022448"/>
    </source>
</evidence>
<sequence length="717" mass="81037">MKLYALLTSAGINIAFCAILLSLYSILRKQPSNVSVYFGRKLAQYSPKPRDPFCFERLFPSPGWIVKAWETSEEEMLSVGGMDAVVFLRIVVFSIRIFAIAAIICIFLVLPVNYHGQAMHHGHIPSESLDVFTIGNVKEGSKWLWVHCFALYVISCSACVLLYFEYKSITNMRLAHITGSPPNPSHFAVLVRSIPWSPEQSYSDLVKQFFINYYASSYLSHQMVFDSCTVHKLVTDAYKMLQTPSMKQSSTPSLIRCSICGVSPNSFKMLSNDPVKDKVDLDSTTSEEGASAFVFFKTRYAAVVASQVLQSSNPMLWVTDLAPEPHDVYWSNLCIPYKQLWIRRITTLLAAIVFMFLFLLPVTFVQGLTQLEQLQQSFPFLRGILKKTVVSQVVTGYLPSVILILFLYTVPPTMMLFSAVEGSISRSGRKKSACCKVLYFTIWNVFFVNVFSGSLISQWSVFSSVKDLPTELARAVPTQASFFMTYVLTSGWASMSFEVVQVFALLCNYFTRFILKKDPSNETLSFPYHTEIPKVLLFGLLGFTCSILAPLILPILLVYFFLAYLVYRNQIINVYISKYESGGKFWPIVHNTTIFSLVLTQIIAIGVFGLKRSPVASGFTIPLLIGTLLFNEFCRQRFRPIFENHAATVLIEMDRQDERNGRMEQIHHQLHLAYHQPMHTSQDSSKGERSNHSEDGDSIQDPEDLKPGKASTLVNKS</sequence>
<keyword evidence="8 11" id="KW-0472">Membrane</keyword>
<feature type="transmembrane region" description="Helical" evidence="11">
    <location>
        <begin position="389"/>
        <end position="417"/>
    </location>
</feature>
<dbReference type="Pfam" id="PF14703">
    <property type="entry name" value="PHM7_cyt"/>
    <property type="match status" value="1"/>
</dbReference>
<dbReference type="Pfam" id="PF13967">
    <property type="entry name" value="RSN1_TM"/>
    <property type="match status" value="1"/>
</dbReference>
<comment type="similarity">
    <text evidence="2">Belongs to the CSC1 (TC 1.A.17) family.</text>
</comment>
<name>A0AA38YPF9_VITRO</name>
<comment type="caution">
    <text evidence="15">The sequence shown here is derived from an EMBL/GenBank/DDBJ whole genome shotgun (WGS) entry which is preliminary data.</text>
</comment>
<proteinExistence type="inferred from homology"/>
<keyword evidence="4 11" id="KW-0812">Transmembrane</keyword>
<evidence type="ECO:0000256" key="4">
    <source>
        <dbReference type="ARBA" id="ARBA00022692"/>
    </source>
</evidence>
<accession>A0AA38YPF9</accession>
<evidence type="ECO:0000256" key="9">
    <source>
        <dbReference type="ARBA" id="ARBA00023303"/>
    </source>
</evidence>
<feature type="transmembrane region" description="Helical" evidence="11">
    <location>
        <begin position="535"/>
        <end position="567"/>
    </location>
</feature>
<evidence type="ECO:0000256" key="2">
    <source>
        <dbReference type="ARBA" id="ARBA00007779"/>
    </source>
</evidence>
<feature type="transmembrane region" description="Helical" evidence="11">
    <location>
        <begin position="348"/>
        <end position="369"/>
    </location>
</feature>
<evidence type="ECO:0000256" key="1">
    <source>
        <dbReference type="ARBA" id="ARBA00004141"/>
    </source>
</evidence>
<dbReference type="Proteomes" id="UP001168098">
    <property type="component" value="Unassembled WGS sequence"/>
</dbReference>
<feature type="transmembrane region" description="Helical" evidence="11">
    <location>
        <begin position="588"/>
        <end position="609"/>
    </location>
</feature>
<keyword evidence="5" id="KW-0106">Calcium</keyword>
<feature type="domain" description="CSC1/OSCA1-like N-terminal transmembrane" evidence="13">
    <location>
        <begin position="5"/>
        <end position="165"/>
    </location>
</feature>
<evidence type="ECO:0008006" key="17">
    <source>
        <dbReference type="Google" id="ProtNLM"/>
    </source>
</evidence>
<organism evidence="15 16">
    <name type="scientific">Vitis rotundifolia</name>
    <name type="common">Muscadine grape</name>
    <dbReference type="NCBI Taxonomy" id="103349"/>
    <lineage>
        <taxon>Eukaryota</taxon>
        <taxon>Viridiplantae</taxon>
        <taxon>Streptophyta</taxon>
        <taxon>Embryophyta</taxon>
        <taxon>Tracheophyta</taxon>
        <taxon>Spermatophyta</taxon>
        <taxon>Magnoliopsida</taxon>
        <taxon>eudicotyledons</taxon>
        <taxon>Gunneridae</taxon>
        <taxon>Pentapetalae</taxon>
        <taxon>rosids</taxon>
        <taxon>Vitales</taxon>
        <taxon>Vitaceae</taxon>
        <taxon>Viteae</taxon>
        <taxon>Vitis</taxon>
    </lineage>
</organism>
<evidence type="ECO:0000256" key="7">
    <source>
        <dbReference type="ARBA" id="ARBA00023065"/>
    </source>
</evidence>
<keyword evidence="9" id="KW-0407">Ion channel</keyword>
<feature type="transmembrane region" description="Helical" evidence="11">
    <location>
        <begin position="437"/>
        <end position="460"/>
    </location>
</feature>
<dbReference type="AlphaFoldDB" id="A0AA38YPF9"/>
<evidence type="ECO:0000256" key="11">
    <source>
        <dbReference type="SAM" id="Phobius"/>
    </source>
</evidence>
<evidence type="ECO:0000256" key="10">
    <source>
        <dbReference type="SAM" id="MobiDB-lite"/>
    </source>
</evidence>
<dbReference type="InterPro" id="IPR003864">
    <property type="entry name" value="CSC1/OSCA1-like_7TM"/>
</dbReference>
<dbReference type="InterPro" id="IPR027815">
    <property type="entry name" value="CSC1/OSCA1-like_cyt"/>
</dbReference>
<dbReference type="PANTHER" id="PTHR13018:SF117">
    <property type="entry name" value="CSC1-LIKE PROTEIN RXW8"/>
    <property type="match status" value="1"/>
</dbReference>
<dbReference type="InterPro" id="IPR032880">
    <property type="entry name" value="CSC1/OSCA1-like_N"/>
</dbReference>
<feature type="region of interest" description="Disordered" evidence="10">
    <location>
        <begin position="677"/>
        <end position="717"/>
    </location>
</feature>
<keyword evidence="6 11" id="KW-1133">Transmembrane helix</keyword>
<feature type="domain" description="CSC1/OSCA1-like cytosolic" evidence="14">
    <location>
        <begin position="186"/>
        <end position="332"/>
    </location>
</feature>
<evidence type="ECO:0000259" key="14">
    <source>
        <dbReference type="Pfam" id="PF14703"/>
    </source>
</evidence>
<dbReference type="EMBL" id="JARBHA010000018">
    <property type="protein sequence ID" value="KAJ9674147.1"/>
    <property type="molecule type" value="Genomic_DNA"/>
</dbReference>
<feature type="transmembrane region" description="Helical" evidence="11">
    <location>
        <begin position="143"/>
        <end position="164"/>
    </location>
</feature>
<keyword evidence="7" id="KW-0406">Ion transport</keyword>
<gene>
    <name evidence="15" type="ORF">PVL29_023602</name>
</gene>
<dbReference type="GO" id="GO:0005886">
    <property type="term" value="C:plasma membrane"/>
    <property type="evidence" value="ECO:0007669"/>
    <property type="project" value="TreeGrafter"/>
</dbReference>
<dbReference type="Pfam" id="PF02714">
    <property type="entry name" value="RSN1_7TM"/>
    <property type="match status" value="1"/>
</dbReference>
<keyword evidence="3" id="KW-0813">Transport</keyword>
<evidence type="ECO:0000256" key="6">
    <source>
        <dbReference type="ARBA" id="ARBA00022989"/>
    </source>
</evidence>
<evidence type="ECO:0000259" key="13">
    <source>
        <dbReference type="Pfam" id="PF13967"/>
    </source>
</evidence>
<evidence type="ECO:0000313" key="15">
    <source>
        <dbReference type="EMBL" id="KAJ9674147.1"/>
    </source>
</evidence>
<feature type="compositionally biased region" description="Basic and acidic residues" evidence="10">
    <location>
        <begin position="685"/>
        <end position="695"/>
    </location>
</feature>
<evidence type="ECO:0000259" key="12">
    <source>
        <dbReference type="Pfam" id="PF02714"/>
    </source>
</evidence>
<evidence type="ECO:0000313" key="16">
    <source>
        <dbReference type="Proteomes" id="UP001168098"/>
    </source>
</evidence>
<protein>
    <recommendedName>
        <fullName evidence="17">CSC1-like protein RXW8</fullName>
    </recommendedName>
</protein>
<evidence type="ECO:0000256" key="5">
    <source>
        <dbReference type="ARBA" id="ARBA00022837"/>
    </source>
</evidence>
<feature type="transmembrane region" description="Helical" evidence="11">
    <location>
        <begin position="6"/>
        <end position="27"/>
    </location>
</feature>
<dbReference type="PANTHER" id="PTHR13018">
    <property type="entry name" value="PROBABLE MEMBRANE PROTEIN DUF221-RELATED"/>
    <property type="match status" value="1"/>
</dbReference>
<dbReference type="InterPro" id="IPR045122">
    <property type="entry name" value="Csc1-like"/>
</dbReference>
<feature type="domain" description="CSC1/OSCA1-like 7TM region" evidence="12">
    <location>
        <begin position="343"/>
        <end position="608"/>
    </location>
</feature>
<comment type="subcellular location">
    <subcellularLocation>
        <location evidence="1">Membrane</location>
        <topology evidence="1">Multi-pass membrane protein</topology>
    </subcellularLocation>
</comment>
<keyword evidence="16" id="KW-1185">Reference proteome</keyword>
<reference evidence="15 16" key="1">
    <citation type="journal article" date="2023" name="BMC Biotechnol.">
        <title>Vitis rotundifolia cv Carlos genome sequencing.</title>
        <authorList>
            <person name="Huff M."/>
            <person name="Hulse-Kemp A."/>
            <person name="Scheffler B."/>
            <person name="Youngblood R."/>
            <person name="Simpson S."/>
            <person name="Babiker E."/>
            <person name="Staton M."/>
        </authorList>
    </citation>
    <scope>NUCLEOTIDE SEQUENCE [LARGE SCALE GENOMIC DNA]</scope>
    <source>
        <tissue evidence="15">Leaf</tissue>
    </source>
</reference>
<feature type="transmembrane region" description="Helical" evidence="11">
    <location>
        <begin position="615"/>
        <end position="634"/>
    </location>
</feature>